<sequence length="129" mass="14990">MGSDRFYIDSKERGSRARYWMFRQYEDAEKYLLLLISQMARPGRYTNSPAFRWSEEGLDPQVTLTTPDPVNCPGRVSLRVDQEPNDRGWMGESDALAASHILVLSFEELDLILREGIPKDWFTIDIRCN</sequence>
<dbReference type="AlphaFoldDB" id="A0A1E3SUS7"/>
<name>A0A1E3SUS7_9MYCO</name>
<gene>
    <name evidence="1" type="ORF">BHQ21_13195</name>
</gene>
<evidence type="ECO:0000313" key="2">
    <source>
        <dbReference type="Proteomes" id="UP000094224"/>
    </source>
</evidence>
<dbReference type="OrthoDB" id="4710374at2"/>
<dbReference type="RefSeq" id="WP_069400730.1">
    <property type="nucleotide sequence ID" value="NZ_JACKTB010000090.1"/>
</dbReference>
<keyword evidence="2" id="KW-1185">Reference proteome</keyword>
<comment type="caution">
    <text evidence="1">The sequence shown here is derived from an EMBL/GenBank/DDBJ whole genome shotgun (WGS) entry which is preliminary data.</text>
</comment>
<organism evidence="1 2">
    <name type="scientific">Mycobacterium sherrisii</name>
    <dbReference type="NCBI Taxonomy" id="243061"/>
    <lineage>
        <taxon>Bacteria</taxon>
        <taxon>Bacillati</taxon>
        <taxon>Actinomycetota</taxon>
        <taxon>Actinomycetes</taxon>
        <taxon>Mycobacteriales</taxon>
        <taxon>Mycobacteriaceae</taxon>
        <taxon>Mycobacterium</taxon>
        <taxon>Mycobacterium simiae complex</taxon>
    </lineage>
</organism>
<proteinExistence type="predicted"/>
<evidence type="ECO:0000313" key="1">
    <source>
        <dbReference type="EMBL" id="ODR05910.1"/>
    </source>
</evidence>
<dbReference type="Proteomes" id="UP000094224">
    <property type="component" value="Unassembled WGS sequence"/>
</dbReference>
<accession>A0A1E3SUS7</accession>
<protein>
    <submittedName>
        <fullName evidence="1">Uncharacterized protein</fullName>
    </submittedName>
</protein>
<reference evidence="2" key="1">
    <citation type="submission" date="2016-09" db="EMBL/GenBank/DDBJ databases">
        <authorList>
            <person name="Greninger A.L."/>
            <person name="Jerome K.R."/>
            <person name="Mcnair B."/>
            <person name="Wallis C."/>
            <person name="Fang F."/>
        </authorList>
    </citation>
    <scope>NUCLEOTIDE SEQUENCE [LARGE SCALE GENOMIC DNA]</scope>
    <source>
        <strain evidence="2">BC1_M4</strain>
    </source>
</reference>
<dbReference type="EMBL" id="MIHC01000020">
    <property type="protein sequence ID" value="ODR05910.1"/>
    <property type="molecule type" value="Genomic_DNA"/>
</dbReference>